<evidence type="ECO:0000313" key="1">
    <source>
        <dbReference type="EMBL" id="MCE8540287.1"/>
    </source>
</evidence>
<organism evidence="1 2">
    <name type="scientific">Ruegeria pomeroyi</name>
    <dbReference type="NCBI Taxonomy" id="89184"/>
    <lineage>
        <taxon>Bacteria</taxon>
        <taxon>Pseudomonadati</taxon>
        <taxon>Pseudomonadota</taxon>
        <taxon>Alphaproteobacteria</taxon>
        <taxon>Rhodobacterales</taxon>
        <taxon>Roseobacteraceae</taxon>
        <taxon>Ruegeria</taxon>
    </lineage>
</organism>
<evidence type="ECO:0000313" key="2">
    <source>
        <dbReference type="Proteomes" id="UP000813672"/>
    </source>
</evidence>
<proteinExistence type="predicted"/>
<dbReference type="Proteomes" id="UP000813672">
    <property type="component" value="Unassembled WGS sequence"/>
</dbReference>
<reference evidence="1" key="1">
    <citation type="journal article" date="2021" name="Environ. Microbiol.">
        <title>Cryptic niche differentiation of novel sediment ecotypes of Rugeria pomeroyi correlates with nitrate respiration.</title>
        <authorList>
            <person name="Lin X."/>
            <person name="McNichol J."/>
            <person name="Chu X."/>
            <person name="Qian Y."/>
            <person name="Luo H."/>
        </authorList>
    </citation>
    <scope>NUCLEOTIDE SEQUENCE</scope>
    <source>
        <strain evidence="1">SZCCDBB064</strain>
    </source>
</reference>
<dbReference type="AlphaFoldDB" id="A0A9Q3ZTG7"/>
<protein>
    <submittedName>
        <fullName evidence="1">Uncharacterized protein</fullName>
    </submittedName>
</protein>
<dbReference type="RefSeq" id="WP_234222188.1">
    <property type="nucleotide sequence ID" value="NZ_JAGQAF010000034.1"/>
</dbReference>
<gene>
    <name evidence="1" type="ORF">KBY27_22720</name>
</gene>
<accession>A0A9Q3ZTG7</accession>
<sequence length="177" mass="19892">MNEYTKYVDDEEVTAIEKAANALLPEGWRFNTYTFLCRDTPGTYLPYTPNTCIGLDVGFGNDPQIYPTYITIEEAQSFRDMLYALPTSGGSFIVGANKQLGDPFKVRRAGRGIRFEQMDSSSGKPTGIKTTIAANTVYLVCMAVDDMIAAARIEERKQIEHHQMCERLERSRIERAG</sequence>
<name>A0A9Q3ZTG7_9RHOB</name>
<comment type="caution">
    <text evidence="1">The sequence shown here is derived from an EMBL/GenBank/DDBJ whole genome shotgun (WGS) entry which is preliminary data.</text>
</comment>
<dbReference type="EMBL" id="JAGQAF010000034">
    <property type="protein sequence ID" value="MCE8540287.1"/>
    <property type="molecule type" value="Genomic_DNA"/>
</dbReference>